<evidence type="ECO:0000256" key="3">
    <source>
        <dbReference type="ARBA" id="ARBA00022691"/>
    </source>
</evidence>
<dbReference type="Proteomes" id="UP001623330">
    <property type="component" value="Unassembled WGS sequence"/>
</dbReference>
<comment type="caution">
    <text evidence="5">The sequence shown here is derived from an EMBL/GenBank/DDBJ whole genome shotgun (WGS) entry which is preliminary data.</text>
</comment>
<keyword evidence="3" id="KW-0949">S-adenosyl-L-methionine</keyword>
<organism evidence="5 6">
    <name type="scientific">Nakaseomyces bracarensis</name>
    <dbReference type="NCBI Taxonomy" id="273131"/>
    <lineage>
        <taxon>Eukaryota</taxon>
        <taxon>Fungi</taxon>
        <taxon>Dikarya</taxon>
        <taxon>Ascomycota</taxon>
        <taxon>Saccharomycotina</taxon>
        <taxon>Saccharomycetes</taxon>
        <taxon>Saccharomycetales</taxon>
        <taxon>Saccharomycetaceae</taxon>
        <taxon>Nakaseomyces</taxon>
    </lineage>
</organism>
<keyword evidence="4" id="KW-0175">Coiled coil</keyword>
<evidence type="ECO:0000256" key="2">
    <source>
        <dbReference type="ARBA" id="ARBA00022679"/>
    </source>
</evidence>
<dbReference type="InterPro" id="IPR046341">
    <property type="entry name" value="SET_dom_sf"/>
</dbReference>
<evidence type="ECO:0000256" key="4">
    <source>
        <dbReference type="SAM" id="Coils"/>
    </source>
</evidence>
<dbReference type="PIRSF" id="PIRSF027158">
    <property type="entry name" value="Lys_MTase_YDR198C_prd"/>
    <property type="match status" value="1"/>
</dbReference>
<dbReference type="CDD" id="cd19177">
    <property type="entry name" value="SET_SETD4"/>
    <property type="match status" value="1"/>
</dbReference>
<dbReference type="InterPro" id="IPR016852">
    <property type="entry name" value="SET_MeTrfase"/>
</dbReference>
<gene>
    <name evidence="5" type="ORF">RNJ44_02693</name>
</gene>
<keyword evidence="1" id="KW-0489">Methyltransferase</keyword>
<dbReference type="EMBL" id="JBEVYD010000002">
    <property type="protein sequence ID" value="KAL3234905.1"/>
    <property type="molecule type" value="Genomic_DNA"/>
</dbReference>
<name>A0ABR4P0C8_9SACH</name>
<accession>A0ABR4P0C8</accession>
<reference evidence="5 6" key="1">
    <citation type="submission" date="2024-05" db="EMBL/GenBank/DDBJ databases">
        <title>Long read based assembly of the Candida bracarensis genome reveals expanded adhesin content.</title>
        <authorList>
            <person name="Marcet-Houben M."/>
            <person name="Ksiezopolska E."/>
            <person name="Gabaldon T."/>
        </authorList>
    </citation>
    <scope>NUCLEOTIDE SEQUENCE [LARGE SCALE GENOMIC DNA]</scope>
    <source>
        <strain evidence="5 6">CBM6</strain>
    </source>
</reference>
<sequence>MVEKVETLLQWLRQSPEFKLNQHITVEDTEDSGRGVYLSTGKIGPNVPLISIPSCFQLNTLTVRYHLHLFNRNIKASGEERHFPYLEEIKENDPRKVAYGLLDDEYIRSLTSFQLISLYILAEWFLLPAWSNNNQSFKSFWKPFFDCWPTDDELALIPTKWYFSKDDQIRDLIKYLPRSSQKHVQRISDLIQNDWNVIEPIINKWIELIENDYWNTFSLDNLFHLFIRVYFTINSRCLYAEIPDKKDDIASRFTLVPYVDYLNHTTDVDVHCYPRINYNKQDYCGVGQFTIYSGTYRYQTVGEELYLNYGAHSNDFLFNEYGFQVPQNPWNHMDISTEVCDVLARSQETVEFLKNMDYWGDYSVSYENVSYRLTVALSHFTSKDDRRVQKLMEGFITEDFFSTKNNVILRDILTQKKLKIESELANLDTNINKLQEKLLYVRNIRALHNDELQIINSILISLQ</sequence>
<dbReference type="InterPro" id="IPR050600">
    <property type="entry name" value="SETD3_SETD6_MTase"/>
</dbReference>
<evidence type="ECO:0000313" key="5">
    <source>
        <dbReference type="EMBL" id="KAL3234905.1"/>
    </source>
</evidence>
<dbReference type="Gene3D" id="3.90.1410.10">
    <property type="entry name" value="set domain protein methyltransferase, domain 1"/>
    <property type="match status" value="1"/>
</dbReference>
<keyword evidence="2" id="KW-0808">Transferase</keyword>
<evidence type="ECO:0000256" key="1">
    <source>
        <dbReference type="ARBA" id="ARBA00022603"/>
    </source>
</evidence>
<dbReference type="SUPFAM" id="SSF82199">
    <property type="entry name" value="SET domain"/>
    <property type="match status" value="1"/>
</dbReference>
<evidence type="ECO:0000313" key="6">
    <source>
        <dbReference type="Proteomes" id="UP001623330"/>
    </source>
</evidence>
<dbReference type="PANTHER" id="PTHR13271:SF47">
    <property type="entry name" value="ACTIN-HISTIDINE N-METHYLTRANSFERASE"/>
    <property type="match status" value="1"/>
</dbReference>
<dbReference type="PANTHER" id="PTHR13271">
    <property type="entry name" value="UNCHARACTERIZED PUTATIVE METHYLTRANSFERASE"/>
    <property type="match status" value="1"/>
</dbReference>
<keyword evidence="6" id="KW-1185">Reference proteome</keyword>
<dbReference type="InterPro" id="IPR044429">
    <property type="entry name" value="SETD4_SET"/>
</dbReference>
<protein>
    <submittedName>
        <fullName evidence="5">Ribosomal lysine N-methyltransferase 2</fullName>
    </submittedName>
</protein>
<feature type="coiled-coil region" evidence="4">
    <location>
        <begin position="410"/>
        <end position="437"/>
    </location>
</feature>
<proteinExistence type="predicted"/>